<dbReference type="InterPro" id="IPR029026">
    <property type="entry name" value="tRNA_m1G_MTases_N"/>
</dbReference>
<dbReference type="SUPFAM" id="SSF52087">
    <property type="entry name" value="CRAL/TRIO domain"/>
    <property type="match status" value="1"/>
</dbReference>
<dbReference type="InterPro" id="IPR029028">
    <property type="entry name" value="Alpha/beta_knot_MTases"/>
</dbReference>
<dbReference type="Pfam" id="PF03587">
    <property type="entry name" value="EMG1"/>
    <property type="match status" value="1"/>
</dbReference>
<dbReference type="PANTHER" id="PTHR10223">
    <property type="entry name" value="26S PROTEASOME NON-ATPASE REGULATORY SUBUNIT 4"/>
    <property type="match status" value="1"/>
</dbReference>
<evidence type="ECO:0000313" key="10">
    <source>
        <dbReference type="EMBL" id="ELU37740.1"/>
    </source>
</evidence>
<feature type="region of interest" description="Disordered" evidence="7">
    <location>
        <begin position="15"/>
        <end position="132"/>
    </location>
</feature>
<evidence type="ECO:0000256" key="5">
    <source>
        <dbReference type="ARBA" id="ARBA00022884"/>
    </source>
</evidence>
<dbReference type="Gene3D" id="1.10.8.20">
    <property type="entry name" value="N-terminal domain of phosphatidylinositol transfer protein sec14p"/>
    <property type="match status" value="1"/>
</dbReference>
<dbReference type="Gene3D" id="3.40.50.410">
    <property type="entry name" value="von Willebrand factor, type A domain"/>
    <property type="match status" value="1"/>
</dbReference>
<protein>
    <submittedName>
        <fullName evidence="10">SEC14 cytosolic factor</fullName>
    </submittedName>
</protein>
<dbReference type="InterPro" id="IPR036465">
    <property type="entry name" value="vWFA_dom_sf"/>
</dbReference>
<keyword evidence="3" id="KW-0690">Ribosome biogenesis</keyword>
<dbReference type="SUPFAM" id="SSF75217">
    <property type="entry name" value="alpha/beta knot"/>
    <property type="match status" value="1"/>
</dbReference>
<feature type="region of interest" description="Disordered" evidence="7">
    <location>
        <begin position="914"/>
        <end position="940"/>
    </location>
</feature>
<evidence type="ECO:0000256" key="6">
    <source>
        <dbReference type="ARBA" id="ARBA00022942"/>
    </source>
</evidence>
<keyword evidence="6" id="KW-0647">Proteasome</keyword>
<keyword evidence="5" id="KW-0694">RNA-binding</keyword>
<dbReference type="InterPro" id="IPR036273">
    <property type="entry name" value="CRAL/TRIO_N_dom_sf"/>
</dbReference>
<dbReference type="PANTHER" id="PTHR10223:SF0">
    <property type="entry name" value="26S PROTEASOME NON-ATPASE REGULATORY SUBUNIT 4"/>
    <property type="match status" value="1"/>
</dbReference>
<evidence type="ECO:0000256" key="1">
    <source>
        <dbReference type="ARBA" id="ARBA00005574"/>
    </source>
</evidence>
<dbReference type="SMART" id="SM00516">
    <property type="entry name" value="SEC14"/>
    <property type="match status" value="1"/>
</dbReference>
<dbReference type="InterPro" id="IPR036865">
    <property type="entry name" value="CRAL-TRIO_dom_sf"/>
</dbReference>
<keyword evidence="4" id="KW-0699">rRNA-binding</keyword>
<dbReference type="Pfam" id="PF03765">
    <property type="entry name" value="CRAL_TRIO_N"/>
    <property type="match status" value="1"/>
</dbReference>
<evidence type="ECO:0000259" key="8">
    <source>
        <dbReference type="PROSITE" id="PS50191"/>
    </source>
</evidence>
<dbReference type="Gene3D" id="3.40.525.10">
    <property type="entry name" value="CRAL-TRIO lipid binding domain"/>
    <property type="match status" value="1"/>
</dbReference>
<dbReference type="InterPro" id="IPR005304">
    <property type="entry name" value="Rbsml_bgen_MeTrfase_EMG1/NEP1"/>
</dbReference>
<dbReference type="EMBL" id="AFRT01002477">
    <property type="protein sequence ID" value="ELU37740.1"/>
    <property type="molecule type" value="Genomic_DNA"/>
</dbReference>
<evidence type="ECO:0000256" key="7">
    <source>
        <dbReference type="SAM" id="MobiDB-lite"/>
    </source>
</evidence>
<dbReference type="SMART" id="SM01100">
    <property type="entry name" value="CRAL_TRIO_N"/>
    <property type="match status" value="1"/>
</dbReference>
<dbReference type="CDD" id="cd00170">
    <property type="entry name" value="SEC14"/>
    <property type="match status" value="1"/>
</dbReference>
<dbReference type="GO" id="GO:0070037">
    <property type="term" value="F:rRNA (pseudouridine) methyltransferase activity"/>
    <property type="evidence" value="ECO:0007669"/>
    <property type="project" value="InterPro"/>
</dbReference>
<evidence type="ECO:0000256" key="3">
    <source>
        <dbReference type="ARBA" id="ARBA00022517"/>
    </source>
</evidence>
<comment type="similarity">
    <text evidence="1">Belongs to the proteasome subunit S5A family.</text>
</comment>
<dbReference type="GO" id="GO:0070475">
    <property type="term" value="P:rRNA base methylation"/>
    <property type="evidence" value="ECO:0007669"/>
    <property type="project" value="InterPro"/>
</dbReference>
<proteinExistence type="inferred from homology"/>
<feature type="domain" description="VWFA" evidence="9">
    <location>
        <begin position="689"/>
        <end position="864"/>
    </location>
</feature>
<dbReference type="Pfam" id="PF13519">
    <property type="entry name" value="VWA_2"/>
    <property type="match status" value="1"/>
</dbReference>
<dbReference type="Gene3D" id="3.40.1280.10">
    <property type="match status" value="1"/>
</dbReference>
<dbReference type="InterPro" id="IPR003903">
    <property type="entry name" value="UIM_dom"/>
</dbReference>
<evidence type="ECO:0000313" key="11">
    <source>
        <dbReference type="Proteomes" id="UP000011668"/>
    </source>
</evidence>
<feature type="domain" description="CRAL-TRIO" evidence="8">
    <location>
        <begin position="426"/>
        <end position="591"/>
    </location>
</feature>
<feature type="compositionally biased region" description="Low complexity" evidence="7">
    <location>
        <begin position="915"/>
        <end position="926"/>
    </location>
</feature>
<gene>
    <name evidence="10" type="ORF">AG1IA_08230</name>
</gene>
<dbReference type="Pfam" id="PF00650">
    <property type="entry name" value="CRAL_TRIO"/>
    <property type="match status" value="1"/>
</dbReference>
<dbReference type="Proteomes" id="UP000011668">
    <property type="component" value="Unassembled WGS sequence"/>
</dbReference>
<dbReference type="SMART" id="SM00327">
    <property type="entry name" value="VWA"/>
    <property type="match status" value="1"/>
</dbReference>
<dbReference type="PROSITE" id="PS50330">
    <property type="entry name" value="UIM"/>
    <property type="match status" value="3"/>
</dbReference>
<dbReference type="InterPro" id="IPR002035">
    <property type="entry name" value="VWF_A"/>
</dbReference>
<dbReference type="GO" id="GO:0005829">
    <property type="term" value="C:cytosol"/>
    <property type="evidence" value="ECO:0007669"/>
    <property type="project" value="TreeGrafter"/>
</dbReference>
<dbReference type="SUPFAM" id="SSF46938">
    <property type="entry name" value="CRAL/TRIO N-terminal domain"/>
    <property type="match status" value="1"/>
</dbReference>
<dbReference type="HOGENOM" id="CLU_297742_0_0_1"/>
<accession>L8WIL2</accession>
<dbReference type="GO" id="GO:0043161">
    <property type="term" value="P:proteasome-mediated ubiquitin-dependent protein catabolic process"/>
    <property type="evidence" value="ECO:0007669"/>
    <property type="project" value="TreeGrafter"/>
</dbReference>
<comment type="caution">
    <text evidence="10">The sequence shown here is derived from an EMBL/GenBank/DDBJ whole genome shotgun (WGS) entry which is preliminary data.</text>
</comment>
<dbReference type="AlphaFoldDB" id="L8WIL2"/>
<dbReference type="PROSITE" id="PS50234">
    <property type="entry name" value="VWFA"/>
    <property type="match status" value="1"/>
</dbReference>
<evidence type="ECO:0000256" key="2">
    <source>
        <dbReference type="ARBA" id="ARBA00008115"/>
    </source>
</evidence>
<dbReference type="GO" id="GO:0005634">
    <property type="term" value="C:nucleus"/>
    <property type="evidence" value="ECO:0007669"/>
    <property type="project" value="TreeGrafter"/>
</dbReference>
<dbReference type="InterPro" id="IPR011074">
    <property type="entry name" value="CRAL/TRIO_N_dom"/>
</dbReference>
<dbReference type="SUPFAM" id="SSF53300">
    <property type="entry name" value="vWA-like"/>
    <property type="match status" value="1"/>
</dbReference>
<reference evidence="10 11" key="1">
    <citation type="journal article" date="2013" name="Nat. Commun.">
        <title>The evolution and pathogenic mechanisms of the rice sheath blight pathogen.</title>
        <authorList>
            <person name="Zheng A."/>
            <person name="Lin R."/>
            <person name="Xu L."/>
            <person name="Qin P."/>
            <person name="Tang C."/>
            <person name="Ai P."/>
            <person name="Zhang D."/>
            <person name="Liu Y."/>
            <person name="Sun Z."/>
            <person name="Feng H."/>
            <person name="Wang Y."/>
            <person name="Chen Y."/>
            <person name="Liang X."/>
            <person name="Fu R."/>
            <person name="Li Q."/>
            <person name="Zhang J."/>
            <person name="Yu X."/>
            <person name="Xie Z."/>
            <person name="Ding L."/>
            <person name="Guan P."/>
            <person name="Tang J."/>
            <person name="Liang Y."/>
            <person name="Wang S."/>
            <person name="Deng Q."/>
            <person name="Li S."/>
            <person name="Zhu J."/>
            <person name="Wang L."/>
            <person name="Liu H."/>
            <person name="Li P."/>
        </authorList>
    </citation>
    <scope>NUCLEOTIDE SEQUENCE [LARGE SCALE GENOMIC DNA]</scope>
    <source>
        <strain evidence="11">AG-1 IA</strain>
    </source>
</reference>
<dbReference type="GO" id="GO:0019843">
    <property type="term" value="F:rRNA binding"/>
    <property type="evidence" value="ECO:0007669"/>
    <property type="project" value="UniProtKB-KW"/>
</dbReference>
<keyword evidence="11" id="KW-1185">Reference proteome</keyword>
<dbReference type="FunFam" id="3.40.50.410:FF:000005">
    <property type="entry name" value="26S proteasome non-ATPase regulatory subunit 4"/>
    <property type="match status" value="1"/>
</dbReference>
<dbReference type="Gene3D" id="1.10.287.3990">
    <property type="match status" value="1"/>
</dbReference>
<dbReference type="InterPro" id="IPR027040">
    <property type="entry name" value="PSMD4"/>
</dbReference>
<sequence length="1011" mass="111320">MTCPAGAYQVFCNHPSPRSARRVQSMSIKARTRRHSQTGPNPREFTVNHLSRKRSQSMEQLTRNPRVVKVPRAEQAVESDSESDVEDSSGPSEEPREKENEEDAMDTSPDRPTRPLPNSKRRVIPTNPTMVPVQATVPRTPAQKSNSRRLIVVLEQACLEAYKVSSNSGNGRDAKYALLNCDDHQGILAKTGRDIADARPDITHQVSEQFSGTECRLQVYVHTAKGVLIEINPHVRIPRTFKRFSGLMVIKMGHRKDDFADAIVDEKISISDYALSASLQLRARLYQKWVSTAWYDDVHHLFVSREQGSPLILNSLPAIDSSDHIGLSTNPPSCFRFSFYEDASCCSCIMTRRDPLAGRVGHLTPEQEQTLAQFKAELQTEGHFVPERHDDPTLLRFLRARKFDLVKSKEMIIACEEWRGRANVWVLGTFTSRKRNRPVYIERLGSVNVTELAKVTTEERQLQNLVLEYERFLHERLPACSAAAGAPVETSCTILDLKGVGIGSFFSVKDYVMKASAIGQNYYPETMGKFYIINTPFMFSTVWNVIKPWLDPVTVAKISIPSSSATEKELLAQIPKENLPADLGGSCNCPGGCSLSDQGPWNDPKYKDMAKNKVKAPTATTTAPEATPEATPASEPMLDLILTDSIYYVIYLIRHGTRKTRTPSHHILLKLTPRRNVRGDDTSVGTCRIDNSEYMRNGDYQPSRFGAQADAVNVVFTSKTDANPESTVGLMTLAGKAPEVLVTPTTNHGKILSALHQTKISGSVDLATGLNIAQLALKHRQNKNQRQRIIVFLGSPLDTDEKALAKLAKKLKKNNVAVDVVSFGEEDLNDPLLRTFVDTLNSSDNSIPSGSNMLISDAILSSPILAGDEGIPAAAMGGGEASGSNQFEFGVDPSLDPELAMALRISLEEERARQAAAAATTGGAAAPSLPQVPESVEPSSQAVAQETVASMEEDEEDALLAQALALSQEEQDVAMEGAESHEMDEDLNEEEEIARAIEMSVKEEEEQNKGK</sequence>
<dbReference type="STRING" id="983506.L8WIL2"/>
<dbReference type="GO" id="GO:0036435">
    <property type="term" value="F:K48-linked polyubiquitin modification-dependent protein binding"/>
    <property type="evidence" value="ECO:0007669"/>
    <property type="project" value="UniProtKB-ARBA"/>
</dbReference>
<dbReference type="GO" id="GO:0008540">
    <property type="term" value="C:proteasome regulatory particle, base subcomplex"/>
    <property type="evidence" value="ECO:0007669"/>
    <property type="project" value="TreeGrafter"/>
</dbReference>
<dbReference type="PROSITE" id="PS50191">
    <property type="entry name" value="CRAL_TRIO"/>
    <property type="match status" value="1"/>
</dbReference>
<feature type="compositionally biased region" description="Acidic residues" evidence="7">
    <location>
        <begin position="77"/>
        <end position="87"/>
    </location>
</feature>
<evidence type="ECO:0000256" key="4">
    <source>
        <dbReference type="ARBA" id="ARBA00022730"/>
    </source>
</evidence>
<organism evidence="10 11">
    <name type="scientific">Thanatephorus cucumeris (strain AG1-IA)</name>
    <name type="common">Rice sheath blight fungus</name>
    <name type="synonym">Rhizoctonia solani</name>
    <dbReference type="NCBI Taxonomy" id="983506"/>
    <lineage>
        <taxon>Eukaryota</taxon>
        <taxon>Fungi</taxon>
        <taxon>Dikarya</taxon>
        <taxon>Basidiomycota</taxon>
        <taxon>Agaricomycotina</taxon>
        <taxon>Agaricomycetes</taxon>
        <taxon>Cantharellales</taxon>
        <taxon>Ceratobasidiaceae</taxon>
        <taxon>Rhizoctonia</taxon>
        <taxon>Rhizoctonia solani AG-1</taxon>
    </lineage>
</organism>
<evidence type="ECO:0000259" key="9">
    <source>
        <dbReference type="PROSITE" id="PS50234"/>
    </source>
</evidence>
<dbReference type="InterPro" id="IPR001251">
    <property type="entry name" value="CRAL-TRIO_dom"/>
</dbReference>
<comment type="similarity">
    <text evidence="2">Belongs to the class IV-like SAM-binding methyltransferase superfamily. RNA methyltransferase NEP1 family.</text>
</comment>
<name>L8WIL2_THACA</name>
<dbReference type="OrthoDB" id="1434354at2759"/>
<dbReference type="SMART" id="SM00726">
    <property type="entry name" value="UIM"/>
    <property type="match status" value="3"/>
</dbReference>